<dbReference type="AlphaFoldDB" id="A0A4Q9LDV4"/>
<sequence length="812" mass="95893">MDLLIYIILGFIVIKSFVIFYTKKGKNGITKSVIILLSFGFCSSSCSGRVTLLLNASFCKENSDINKIHNSAIYSCKIHNRLEICYEDHTFKNNRIECMKFGINVTHFILKKYIVEYPKDIPLISKFIERAIKSASNKNVQIILEKYYYDDFLCLMRILNAPDNLITPIVGLDLNFVFNFLLDFEIVYSKNLKYFLKSLGLNFFLHCKFSNRLNQIDFSKCLSSGINTSLVVVFVEQYLRFTFTRFQKLNDLCPRHPYSLHLNRDFTDNLFSKKSRIIVLDSNKSFFDEFLGKKILYATLKLLLNAMKLKKLVISHLSQNFNCDSNKFANLIPFSCVKIIIKMFKNEQTFLSYLYPILKRPMIKKLKLYINEMFFETIEFIKQLKNINKISIHYCLPNNVNIIEKILELPNYLPATQISLTLTNEIIETLSLLPKEYLNSMTNKNLALHIDFPKNIDILFSKIYKTLNLENFIETLKIGCNETLNKNQAKILSMFKNIKDFSLFFRIIGDSPYYKLQEFDFVSNFNFMKKILIFNSTISLELFYFVFHSKTLKRVYFTQIDISEAMNSNFILPNFNFCVEKFYLKPINRPFNRNLLEYLQCFKQLKFIEISSIAPQPRIHFDIHFHTTNDKLLEFFNDDKVDSDGFLYIKKLNMCQITFDSELLNGIFDKHWSLKNICELKLASTILYNKDMSFLSSLNLLKSIHFEKVKFVNCFFSDILSNYMLKNITVLYLDNIEFVKNDFIKISQLKNLELFSAYFGDHFSINRIKLVVFKFDLYLQEKFFDILFDILFVQHIELIILKVNSKNIEYNR</sequence>
<reference evidence="2 4" key="1">
    <citation type="submission" date="2017-12" db="EMBL/GenBank/DDBJ databases">
        <authorList>
            <person name="Pombert J.-F."/>
            <person name="Haag K.L."/>
            <person name="Ebert D."/>
        </authorList>
    </citation>
    <scope>NUCLEOTIDE SEQUENCE [LARGE SCALE GENOMIC DNA]</scope>
    <source>
        <strain evidence="2">BE-OM-2</strain>
    </source>
</reference>
<gene>
    <name evidence="3" type="ORF">CWI36_0498p0010</name>
    <name evidence="2" type="ORF">CWI36_0500p0010</name>
</gene>
<keyword evidence="1" id="KW-0472">Membrane</keyword>
<keyword evidence="1" id="KW-0812">Transmembrane</keyword>
<comment type="caution">
    <text evidence="2">The sequence shown here is derived from an EMBL/GenBank/DDBJ whole genome shotgun (WGS) entry which is preliminary data.</text>
</comment>
<dbReference type="VEuPathDB" id="MicrosporidiaDB:CWI36_0500p0010"/>
<dbReference type="EMBL" id="PITI01000498">
    <property type="protein sequence ID" value="TBU06182.1"/>
    <property type="molecule type" value="Genomic_DNA"/>
</dbReference>
<evidence type="ECO:0000313" key="3">
    <source>
        <dbReference type="EMBL" id="TBU06182.1"/>
    </source>
</evidence>
<accession>A0A4Q9LDV4</accession>
<protein>
    <submittedName>
        <fullName evidence="2">Uncharacterized protein</fullName>
    </submittedName>
</protein>
<dbReference type="VEuPathDB" id="MicrosporidiaDB:CWI36_0498p0010"/>
<organism evidence="2 4">
    <name type="scientific">Hamiltosporidium magnivora</name>
    <dbReference type="NCBI Taxonomy" id="148818"/>
    <lineage>
        <taxon>Eukaryota</taxon>
        <taxon>Fungi</taxon>
        <taxon>Fungi incertae sedis</taxon>
        <taxon>Microsporidia</taxon>
        <taxon>Dubosqiidae</taxon>
        <taxon>Hamiltosporidium</taxon>
    </lineage>
</organism>
<dbReference type="Proteomes" id="UP000291404">
    <property type="component" value="Unassembled WGS sequence"/>
</dbReference>
<dbReference type="VEuPathDB" id="MicrosporidiaDB:CWI39_1846p0010"/>
<name>A0A4Q9LDV4_9MICR</name>
<evidence type="ECO:0000256" key="1">
    <source>
        <dbReference type="SAM" id="Phobius"/>
    </source>
</evidence>
<keyword evidence="1" id="KW-1133">Transmembrane helix</keyword>
<evidence type="ECO:0000313" key="2">
    <source>
        <dbReference type="EMBL" id="TBU06173.1"/>
    </source>
</evidence>
<evidence type="ECO:0000313" key="4">
    <source>
        <dbReference type="Proteomes" id="UP000291404"/>
    </source>
</evidence>
<feature type="transmembrane region" description="Helical" evidence="1">
    <location>
        <begin position="34"/>
        <end position="54"/>
    </location>
</feature>
<proteinExistence type="predicted"/>
<feature type="transmembrane region" description="Helical" evidence="1">
    <location>
        <begin position="6"/>
        <end position="22"/>
    </location>
</feature>
<dbReference type="EMBL" id="PITI01000500">
    <property type="protein sequence ID" value="TBU06173.1"/>
    <property type="molecule type" value="Genomic_DNA"/>
</dbReference>
<keyword evidence="4" id="KW-1185">Reference proteome</keyword>